<dbReference type="GO" id="GO:0008270">
    <property type="term" value="F:zinc ion binding"/>
    <property type="evidence" value="ECO:0007669"/>
    <property type="project" value="UniProtKB-KW"/>
</dbReference>
<dbReference type="InterPro" id="IPR050998">
    <property type="entry name" value="FOXP"/>
</dbReference>
<evidence type="ECO:0000256" key="3">
    <source>
        <dbReference type="ARBA" id="ARBA00022723"/>
    </source>
</evidence>
<dbReference type="InterPro" id="IPR047413">
    <property type="entry name" value="FH_FOXP3"/>
</dbReference>
<dbReference type="AlphaFoldDB" id="A0A9Q0XL59"/>
<feature type="compositionally biased region" description="Polar residues" evidence="12">
    <location>
        <begin position="1"/>
        <end position="29"/>
    </location>
</feature>
<evidence type="ECO:0000256" key="9">
    <source>
        <dbReference type="ARBA" id="ARBA00023242"/>
    </source>
</evidence>
<keyword evidence="2" id="KW-0678">Repressor</keyword>
<organism evidence="14 15">
    <name type="scientific">Phrynocephalus forsythii</name>
    <dbReference type="NCBI Taxonomy" id="171643"/>
    <lineage>
        <taxon>Eukaryota</taxon>
        <taxon>Metazoa</taxon>
        <taxon>Chordata</taxon>
        <taxon>Craniata</taxon>
        <taxon>Vertebrata</taxon>
        <taxon>Euteleostomi</taxon>
        <taxon>Lepidosauria</taxon>
        <taxon>Squamata</taxon>
        <taxon>Bifurcata</taxon>
        <taxon>Unidentata</taxon>
        <taxon>Episquamata</taxon>
        <taxon>Toxicofera</taxon>
        <taxon>Iguania</taxon>
        <taxon>Acrodonta</taxon>
        <taxon>Agamidae</taxon>
        <taxon>Agaminae</taxon>
        <taxon>Phrynocephalus</taxon>
    </lineage>
</organism>
<evidence type="ECO:0000256" key="4">
    <source>
        <dbReference type="ARBA" id="ARBA00022771"/>
    </source>
</evidence>
<feature type="coiled-coil region" evidence="11">
    <location>
        <begin position="158"/>
        <end position="185"/>
    </location>
</feature>
<evidence type="ECO:0000256" key="10">
    <source>
        <dbReference type="PROSITE-ProRule" id="PRU00089"/>
    </source>
</evidence>
<dbReference type="OrthoDB" id="5830876at2759"/>
<dbReference type="PANTHER" id="PTHR45796">
    <property type="entry name" value="FORKHEAD BOX P, ISOFORM C"/>
    <property type="match status" value="1"/>
</dbReference>
<keyword evidence="5" id="KW-0862">Zinc</keyword>
<keyword evidence="11" id="KW-0175">Coiled coil</keyword>
<evidence type="ECO:0000313" key="14">
    <source>
        <dbReference type="EMBL" id="KAJ7317450.1"/>
    </source>
</evidence>
<evidence type="ECO:0000256" key="6">
    <source>
        <dbReference type="ARBA" id="ARBA00023015"/>
    </source>
</evidence>
<dbReference type="Gene3D" id="1.10.10.10">
    <property type="entry name" value="Winged helix-like DNA-binding domain superfamily/Winged helix DNA-binding domain"/>
    <property type="match status" value="1"/>
</dbReference>
<dbReference type="GO" id="GO:0005634">
    <property type="term" value="C:nucleus"/>
    <property type="evidence" value="ECO:0007669"/>
    <property type="project" value="UniProtKB-SubCell"/>
</dbReference>
<accession>A0A9Q0XL59</accession>
<keyword evidence="6" id="KW-0805">Transcription regulation</keyword>
<evidence type="ECO:0000256" key="11">
    <source>
        <dbReference type="SAM" id="Coils"/>
    </source>
</evidence>
<evidence type="ECO:0000256" key="12">
    <source>
        <dbReference type="SAM" id="MobiDB-lite"/>
    </source>
</evidence>
<keyword evidence="7 10" id="KW-0238">DNA-binding</keyword>
<evidence type="ECO:0000256" key="5">
    <source>
        <dbReference type="ARBA" id="ARBA00022833"/>
    </source>
</evidence>
<dbReference type="InterPro" id="IPR036388">
    <property type="entry name" value="WH-like_DNA-bd_sf"/>
</dbReference>
<dbReference type="InterPro" id="IPR036390">
    <property type="entry name" value="WH_DNA-bd_sf"/>
</dbReference>
<comment type="caution">
    <text evidence="14">The sequence shown here is derived from an EMBL/GenBank/DDBJ whole genome shotgun (WGS) entry which is preliminary data.</text>
</comment>
<keyword evidence="8" id="KW-0804">Transcription</keyword>
<evidence type="ECO:0000256" key="2">
    <source>
        <dbReference type="ARBA" id="ARBA00022491"/>
    </source>
</evidence>
<dbReference type="InterPro" id="IPR030456">
    <property type="entry name" value="TF_fork_head_CS_2"/>
</dbReference>
<evidence type="ECO:0000256" key="8">
    <source>
        <dbReference type="ARBA" id="ARBA00023163"/>
    </source>
</evidence>
<feature type="region of interest" description="Disordered" evidence="12">
    <location>
        <begin position="1"/>
        <end position="82"/>
    </location>
</feature>
<reference evidence="14" key="1">
    <citation type="journal article" date="2023" name="DNA Res.">
        <title>Chromosome-level genome assembly of Phrynocephalus forsythii using third-generation DNA sequencing and Hi-C analysis.</title>
        <authorList>
            <person name="Qi Y."/>
            <person name="Zhao W."/>
            <person name="Zhao Y."/>
            <person name="Niu C."/>
            <person name="Cao S."/>
            <person name="Zhang Y."/>
        </authorList>
    </citation>
    <scope>NUCLEOTIDE SEQUENCE</scope>
    <source>
        <tissue evidence="14">Muscle</tissue>
    </source>
</reference>
<dbReference type="SUPFAM" id="SSF46785">
    <property type="entry name" value="Winged helix' DNA-binding domain"/>
    <property type="match status" value="1"/>
</dbReference>
<keyword evidence="15" id="KW-1185">Reference proteome</keyword>
<feature type="compositionally biased region" description="Polar residues" evidence="12">
    <location>
        <begin position="39"/>
        <end position="48"/>
    </location>
</feature>
<evidence type="ECO:0000256" key="1">
    <source>
        <dbReference type="ARBA" id="ARBA00004123"/>
    </source>
</evidence>
<dbReference type="CDD" id="cd20066">
    <property type="entry name" value="FH_FOXP3"/>
    <property type="match status" value="1"/>
</dbReference>
<dbReference type="EMBL" id="JAPFRF010000011">
    <property type="protein sequence ID" value="KAJ7317450.1"/>
    <property type="molecule type" value="Genomic_DNA"/>
</dbReference>
<sequence>MPDSKPSSSLTPKNLWPSSPQRVTQSRPTVLTRAVPYKQQVSSPSMLSQPKVIIPSSEDKQNPAEPMKQVVPTDSGQPLLSSLSGSLLPQEIQPVTSGLDLSSGNNAEKWDRAHQHDPFAVTHSKEEVAGRQHNPTPYFSGLLERVVAREPRVSSAELQMQEELVRKLEEQLALEKQKLSVIRAELAPSSPSRHLYAPGLILPCQAKDPRSVFARDMLFPIQREVHNCPERNPSMEFYRHTTTRPPFTYAALIGWAILESPKKQLSLNEIYHWFNNNFGYFRHQIPTWKNAIRHNLSLHKCFVRVENVKGAVWTVDEFEYWKKRNQHGSTYPHSFLNRQGVVGSSPLTWERTGQLRTERGIHYRMPVYSTPFSSSSGTVS</sequence>
<dbReference type="PROSITE" id="PS50039">
    <property type="entry name" value="FORK_HEAD_3"/>
    <property type="match status" value="1"/>
</dbReference>
<dbReference type="Pfam" id="PF00250">
    <property type="entry name" value="Forkhead"/>
    <property type="match status" value="1"/>
</dbReference>
<dbReference type="FunFam" id="1.10.10.10:FF:000010">
    <property type="entry name" value="Forkhead box P2 isoform B"/>
    <property type="match status" value="1"/>
</dbReference>
<evidence type="ECO:0000259" key="13">
    <source>
        <dbReference type="PROSITE" id="PS50039"/>
    </source>
</evidence>
<gene>
    <name evidence="14" type="ORF">JRQ81_003612</name>
</gene>
<dbReference type="SMART" id="SM00339">
    <property type="entry name" value="FH"/>
    <property type="match status" value="1"/>
</dbReference>
<dbReference type="InterPro" id="IPR001766">
    <property type="entry name" value="Fork_head_dom"/>
</dbReference>
<comment type="subcellular location">
    <subcellularLocation>
        <location evidence="1 10">Nucleus</location>
    </subcellularLocation>
</comment>
<dbReference type="PROSITE" id="PS00658">
    <property type="entry name" value="FORK_HEAD_2"/>
    <property type="match status" value="1"/>
</dbReference>
<dbReference type="Proteomes" id="UP001142489">
    <property type="component" value="Unassembled WGS sequence"/>
</dbReference>
<feature type="domain" description="Fork-head" evidence="13">
    <location>
        <begin position="244"/>
        <end position="317"/>
    </location>
</feature>
<keyword evidence="9 10" id="KW-0539">Nucleus</keyword>
<name>A0A9Q0XL59_9SAUR</name>
<keyword evidence="3" id="KW-0479">Metal-binding</keyword>
<dbReference type="PANTHER" id="PTHR45796:SF7">
    <property type="entry name" value="FORKHEAD BOX PROTEIN P4"/>
    <property type="match status" value="1"/>
</dbReference>
<dbReference type="GO" id="GO:0001227">
    <property type="term" value="F:DNA-binding transcription repressor activity, RNA polymerase II-specific"/>
    <property type="evidence" value="ECO:0007669"/>
    <property type="project" value="TreeGrafter"/>
</dbReference>
<evidence type="ECO:0000256" key="7">
    <source>
        <dbReference type="ARBA" id="ARBA00023125"/>
    </source>
</evidence>
<keyword evidence="4" id="KW-0863">Zinc-finger</keyword>
<dbReference type="GO" id="GO:0000978">
    <property type="term" value="F:RNA polymerase II cis-regulatory region sequence-specific DNA binding"/>
    <property type="evidence" value="ECO:0007669"/>
    <property type="project" value="TreeGrafter"/>
</dbReference>
<protein>
    <recommendedName>
        <fullName evidence="13">Fork-head domain-containing protein</fullName>
    </recommendedName>
</protein>
<feature type="DNA-binding region" description="Fork-head" evidence="10">
    <location>
        <begin position="244"/>
        <end position="317"/>
    </location>
</feature>
<proteinExistence type="predicted"/>
<evidence type="ECO:0000313" key="15">
    <source>
        <dbReference type="Proteomes" id="UP001142489"/>
    </source>
</evidence>
<dbReference type="PRINTS" id="PR00053">
    <property type="entry name" value="FORKHEAD"/>
</dbReference>